<proteinExistence type="predicted"/>
<keyword evidence="2" id="KW-1185">Reference proteome</keyword>
<dbReference type="EMBL" id="MU273490">
    <property type="protein sequence ID" value="KAI0035068.1"/>
    <property type="molecule type" value="Genomic_DNA"/>
</dbReference>
<evidence type="ECO:0000313" key="1">
    <source>
        <dbReference type="EMBL" id="KAI0035068.1"/>
    </source>
</evidence>
<name>A0ACB8QTA2_9AGAM</name>
<organism evidence="1 2">
    <name type="scientific">Vararia minispora EC-137</name>
    <dbReference type="NCBI Taxonomy" id="1314806"/>
    <lineage>
        <taxon>Eukaryota</taxon>
        <taxon>Fungi</taxon>
        <taxon>Dikarya</taxon>
        <taxon>Basidiomycota</taxon>
        <taxon>Agaricomycotina</taxon>
        <taxon>Agaricomycetes</taxon>
        <taxon>Russulales</taxon>
        <taxon>Lachnocladiaceae</taxon>
        <taxon>Vararia</taxon>
    </lineage>
</organism>
<protein>
    <submittedName>
        <fullName evidence="1">Uncharacterized protein</fullName>
    </submittedName>
</protein>
<sequence>MVRARSSTGALSDVGYIPFLSAHPHPAFVLLLSAHTTHGGPPLIPIFANSACRSLLLGPDAGTAELESSFRDALRSVDQSRRFTDWAFMSAHASGVPVTQTLTLNLFLRWLPNAHPPVTLEFSQTLLDDVIICTSVPRSGDLPQSAVPTPRSSLTHPLYSPNPSSLPSPGASCADMFASFDWASTPLGPTDQWPEALHACVSYTLSNPFPTCTWWGPELVLVYNDAYAEIAGSKHPSIFGKAGSIAWSELWEMIGPVSIRVMAGETVHRKDDLLFFNRLTKANLPEETYHNWNYVPVRGRDGKVNGYINGTFDNTQKVITERRLALIRELSTTAGLARTQAEFADALVNVLTAFPLEAPFAAIYYATVLEDASNQPHISRPYPLQRSRTQTEPPMKVQLSLRGTVGIPDGHPSMPASHTLLLDPRTLKPSPPSPAPAPSPASPIITADLPPLDDSNPGTSFRDRTTKTKASSSVSSRTSSSAASASRAGAPSFWPFGETFGARGAVHVPDLPSYVLAGFELRCWKEHAREAVVVALTSADADVPSVLLVLGLNSRRPYDDDYRAFIDLLRVSLGALLTAVQGREADVTRATQLAQLDEAKTTFFSNASHEFRTPLTLIQGPLQDCLTMVTDGKVKDRLQMATRNVTRLKRLVDSLLDFSKIAANKLEGRFRPVQLGPYTADLASLFRSVIEKSRIEYIVDCEKTDRTVCYVDPDFWEKIVFNLIGNAFKYTMEGSITVSMDISDGHMHFSVKDTGVGIPPSDIDKVFDRFHRVNSASRSYEGTGIGLALTKELVILHGGRLSLTSLTADDAPHNHGSKFTVSLPLGKEHLPTAHIDTVPLEGLSNGPYGKGIIDEAGHWSVRMPSTLEAPSDFSESDSGSSSESSRLDTSTLFFVKSDRILLVDDNADMRHYIRSLFHPFCQVIEAVNGQDALDKIDRVRPNLVISDVMMPVLDGFGLISRLRQRPDTRMLPIIIVTAKESEEARVEGLLSGADDYLCKPFTAKELIARVHLQMQLGKRRVQLEALFRVRTQEIQLLSDMSPVGIIRADVDGHVTYVNQRWREISGVTEDASMDSWCVALVDPEDLEAATSAWKDVVDSQRSASLEFRFSNGCYAKGQFEPLVSEAGTFIGTITDVSDQRKFEQARLAHAQERELVARKQAEEAEQRRKEADERRRGQAELLIDVTSHELRQPVSAILNCSSLVRSNLCTLLDALNGSAEQGIPFQPPPAMLKLITDDLDALDAIYQCGLAQERIANDVLSLSRIQLEVLSINPVDFDLVAEMKRIVSIFHNEVKMRHINLDVQIGDSIRELGIANVRSDKARFGQIVTNLLSNGIKFTDTSSGKRDILVTINASRTAPPSTAPCLPPLGPESPLLELPATVYLYCSVRDSGPGLRPDDLALLFRRFQQGSVSTINSHNVFGGSGLGLFVSRKLCDLMEGRIDVDSVYGEGATFRFFIKATATPGDLISPTSAPASPPALPIRKSGLQYVCFPRARILIAEDNIINQTILNRQLKGEGCITSLANNGLQALEHVRTMASTGGSQKTFDAILMDCEMPVMDGLTAVREIRRMESAGELPGRNVIFALTGNARSGQVENAREAGMDDVVASPPPSLDCRPSLTLSRTDKAL</sequence>
<gene>
    <name evidence="1" type="ORF">K488DRAFT_44039</name>
</gene>
<reference evidence="1" key="1">
    <citation type="submission" date="2021-02" db="EMBL/GenBank/DDBJ databases">
        <authorList>
            <consortium name="DOE Joint Genome Institute"/>
            <person name="Ahrendt S."/>
            <person name="Looney B.P."/>
            <person name="Miyauchi S."/>
            <person name="Morin E."/>
            <person name="Drula E."/>
            <person name="Courty P.E."/>
            <person name="Chicoki N."/>
            <person name="Fauchery L."/>
            <person name="Kohler A."/>
            <person name="Kuo A."/>
            <person name="Labutti K."/>
            <person name="Pangilinan J."/>
            <person name="Lipzen A."/>
            <person name="Riley R."/>
            <person name="Andreopoulos W."/>
            <person name="He G."/>
            <person name="Johnson J."/>
            <person name="Barry K.W."/>
            <person name="Grigoriev I.V."/>
            <person name="Nagy L."/>
            <person name="Hibbett D."/>
            <person name="Henrissat B."/>
            <person name="Matheny P.B."/>
            <person name="Labbe J."/>
            <person name="Martin F."/>
        </authorList>
    </citation>
    <scope>NUCLEOTIDE SEQUENCE</scope>
    <source>
        <strain evidence="1">EC-137</strain>
    </source>
</reference>
<reference evidence="1" key="2">
    <citation type="journal article" date="2022" name="New Phytol.">
        <title>Evolutionary transition to the ectomycorrhizal habit in the genomes of a hyperdiverse lineage of mushroom-forming fungi.</title>
        <authorList>
            <person name="Looney B."/>
            <person name="Miyauchi S."/>
            <person name="Morin E."/>
            <person name="Drula E."/>
            <person name="Courty P.E."/>
            <person name="Kohler A."/>
            <person name="Kuo A."/>
            <person name="LaButti K."/>
            <person name="Pangilinan J."/>
            <person name="Lipzen A."/>
            <person name="Riley R."/>
            <person name="Andreopoulos W."/>
            <person name="He G."/>
            <person name="Johnson J."/>
            <person name="Nolan M."/>
            <person name="Tritt A."/>
            <person name="Barry K.W."/>
            <person name="Grigoriev I.V."/>
            <person name="Nagy L.G."/>
            <person name="Hibbett D."/>
            <person name="Henrissat B."/>
            <person name="Matheny P.B."/>
            <person name="Labbe J."/>
            <person name="Martin F.M."/>
        </authorList>
    </citation>
    <scope>NUCLEOTIDE SEQUENCE</scope>
    <source>
        <strain evidence="1">EC-137</strain>
    </source>
</reference>
<comment type="caution">
    <text evidence="1">The sequence shown here is derived from an EMBL/GenBank/DDBJ whole genome shotgun (WGS) entry which is preliminary data.</text>
</comment>
<dbReference type="Proteomes" id="UP000814128">
    <property type="component" value="Unassembled WGS sequence"/>
</dbReference>
<accession>A0ACB8QTA2</accession>
<evidence type="ECO:0000313" key="2">
    <source>
        <dbReference type="Proteomes" id="UP000814128"/>
    </source>
</evidence>